<feature type="compositionally biased region" description="Polar residues" evidence="1">
    <location>
        <begin position="12"/>
        <end position="29"/>
    </location>
</feature>
<dbReference type="Pfam" id="PF24102">
    <property type="entry name" value="FLAD1_M"/>
    <property type="match status" value="1"/>
</dbReference>
<dbReference type="GO" id="GO:0019159">
    <property type="term" value="F:nicotinamide-nucleotide amidase activity"/>
    <property type="evidence" value="ECO:0007669"/>
    <property type="project" value="UniProtKB-EC"/>
</dbReference>
<dbReference type="SMART" id="SM00852">
    <property type="entry name" value="MoCF_biosynth"/>
    <property type="match status" value="1"/>
</dbReference>
<dbReference type="Pfam" id="PF00994">
    <property type="entry name" value="MoCF_biosynth"/>
    <property type="match status" value="1"/>
</dbReference>
<dbReference type="EC" id="3.5.1.42" evidence="3"/>
<dbReference type="EMBL" id="CP018632">
    <property type="protein sequence ID" value="ASJ71115.1"/>
    <property type="molecule type" value="Genomic_DNA"/>
</dbReference>
<dbReference type="CDD" id="cd00885">
    <property type="entry name" value="cinA"/>
    <property type="match status" value="1"/>
</dbReference>
<evidence type="ECO:0000313" key="4">
    <source>
        <dbReference type="Proteomes" id="UP000250079"/>
    </source>
</evidence>
<proteinExistence type="predicted"/>
<keyword evidence="3" id="KW-0378">Hydrolase</keyword>
<accession>A0A2Z2NKR9</accession>
<dbReference type="InterPro" id="IPR050101">
    <property type="entry name" value="CinA"/>
</dbReference>
<dbReference type="InterPro" id="IPR056596">
    <property type="entry name" value="FLAD1_M"/>
</dbReference>
<feature type="domain" description="MoaB/Mog" evidence="2">
    <location>
        <begin position="37"/>
        <end position="199"/>
    </location>
</feature>
<dbReference type="InterPro" id="IPR001453">
    <property type="entry name" value="MoaB/Mog_dom"/>
</dbReference>
<protein>
    <submittedName>
        <fullName evidence="3">Nicotinamide-nucleotide amidohydrolase PncC</fullName>
        <ecNumber evidence="3">3.5.1.42</ecNumber>
    </submittedName>
</protein>
<evidence type="ECO:0000259" key="2">
    <source>
        <dbReference type="SMART" id="SM00852"/>
    </source>
</evidence>
<evidence type="ECO:0000313" key="3">
    <source>
        <dbReference type="EMBL" id="ASJ71115.1"/>
    </source>
</evidence>
<evidence type="ECO:0000256" key="1">
    <source>
        <dbReference type="SAM" id="MobiDB-lite"/>
    </source>
</evidence>
<feature type="region of interest" description="Disordered" evidence="1">
    <location>
        <begin position="1"/>
        <end position="29"/>
    </location>
</feature>
<dbReference type="PANTHER" id="PTHR13939:SF0">
    <property type="entry name" value="NMN AMIDOHYDROLASE-LIKE PROTEIN YFAY"/>
    <property type="match status" value="1"/>
</dbReference>
<dbReference type="Proteomes" id="UP000250079">
    <property type="component" value="Chromosome"/>
</dbReference>
<sequence>MLQRSFWMKTPNPMTTELPGSSKLSDTSGDTQVPTAAVLLIGNELLSGRTQDSNLAYIANALVARGIRMLEARVIADVPEEIVSAVNALRARYTYVFTTGGIGPTHDDITADCVAQAFGVDLPVNEQAKSILLDYFKSRDIEPNEDRLRMARIPVGASLVDNPVSAAPGFRMENVFVFAGVPRIMQSMLDSVLPQLASGPIVHSVTVGCNLGEGAIASALRALQERHPAIDLGSYPGKSGVLSRVSLVARGTDVDELETVRLALQSMVAELGGSEA</sequence>
<organism evidence="3 4">
    <name type="scientific">Granulosicoccus antarcticus IMCC3135</name>
    <dbReference type="NCBI Taxonomy" id="1192854"/>
    <lineage>
        <taxon>Bacteria</taxon>
        <taxon>Pseudomonadati</taxon>
        <taxon>Pseudomonadota</taxon>
        <taxon>Gammaproteobacteria</taxon>
        <taxon>Chromatiales</taxon>
        <taxon>Granulosicoccaceae</taxon>
        <taxon>Granulosicoccus</taxon>
    </lineage>
</organism>
<dbReference type="Gene3D" id="3.40.980.10">
    <property type="entry name" value="MoaB/Mog-like domain"/>
    <property type="match status" value="1"/>
</dbReference>
<reference evidence="3 4" key="1">
    <citation type="submission" date="2016-12" db="EMBL/GenBank/DDBJ databases">
        <authorList>
            <person name="Song W.-J."/>
            <person name="Kurnit D.M."/>
        </authorList>
    </citation>
    <scope>NUCLEOTIDE SEQUENCE [LARGE SCALE GENOMIC DNA]</scope>
    <source>
        <strain evidence="3 4">IMCC3135</strain>
    </source>
</reference>
<gene>
    <name evidence="3" type="primary">pncC_1</name>
    <name evidence="3" type="ORF">IMCC3135_05010</name>
</gene>
<dbReference type="InterPro" id="IPR036425">
    <property type="entry name" value="MoaB/Mog-like_dom_sf"/>
</dbReference>
<dbReference type="AlphaFoldDB" id="A0A2Z2NKR9"/>
<dbReference type="PANTHER" id="PTHR13939">
    <property type="entry name" value="NICOTINAMIDE-NUCLEOTIDE AMIDOHYDROLASE PNCC"/>
    <property type="match status" value="1"/>
</dbReference>
<dbReference type="KEGG" id="gai:IMCC3135_05010"/>
<name>A0A2Z2NKR9_9GAMM</name>
<dbReference type="SUPFAM" id="SSF53218">
    <property type="entry name" value="Molybdenum cofactor biosynthesis proteins"/>
    <property type="match status" value="1"/>
</dbReference>
<keyword evidence="4" id="KW-1185">Reference proteome</keyword>